<dbReference type="AlphaFoldDB" id="A0AAV3SX48"/>
<reference evidence="3" key="2">
    <citation type="submission" date="2023-12" db="EMBL/GenBank/DDBJ databases">
        <authorList>
            <person name="Sun Q."/>
            <person name="Inoue M."/>
        </authorList>
    </citation>
    <scope>NUCLEOTIDE SEQUENCE</scope>
    <source>
        <strain evidence="3">JCM 14265</strain>
    </source>
</reference>
<organism evidence="3 4">
    <name type="scientific">Halorubrum ejinorense</name>
    <dbReference type="NCBI Taxonomy" id="425309"/>
    <lineage>
        <taxon>Archaea</taxon>
        <taxon>Methanobacteriati</taxon>
        <taxon>Methanobacteriota</taxon>
        <taxon>Stenosarchaea group</taxon>
        <taxon>Halobacteria</taxon>
        <taxon>Halobacteriales</taxon>
        <taxon>Haloferacaceae</taxon>
        <taxon>Halorubrum</taxon>
    </lineage>
</organism>
<name>A0AAV3SX48_9EURY</name>
<gene>
    <name evidence="3" type="ORF">GCM10008994_32120</name>
</gene>
<dbReference type="EMBL" id="BAAADQ010000016">
    <property type="protein sequence ID" value="GAA0554670.1"/>
    <property type="molecule type" value="Genomic_DNA"/>
</dbReference>
<evidence type="ECO:0000259" key="2">
    <source>
        <dbReference type="Pfam" id="PF13588"/>
    </source>
</evidence>
<evidence type="ECO:0000313" key="4">
    <source>
        <dbReference type="Proteomes" id="UP001501425"/>
    </source>
</evidence>
<accession>A0AAV3SX48</accession>
<evidence type="ECO:0000313" key="3">
    <source>
        <dbReference type="EMBL" id="GAA0554670.1"/>
    </source>
</evidence>
<dbReference type="Gene3D" id="3.90.1570.30">
    <property type="match status" value="1"/>
</dbReference>
<dbReference type="Proteomes" id="UP001501425">
    <property type="component" value="Unassembled WGS sequence"/>
</dbReference>
<protein>
    <recommendedName>
        <fullName evidence="2">Type I restriction enzyme R protein N-terminal domain-containing protein</fullName>
    </recommendedName>
</protein>
<feature type="region of interest" description="Disordered" evidence="1">
    <location>
        <begin position="229"/>
        <end position="251"/>
    </location>
</feature>
<feature type="domain" description="Type I restriction enzyme R protein N-terminal" evidence="2">
    <location>
        <begin position="52"/>
        <end position="127"/>
    </location>
</feature>
<evidence type="ECO:0000256" key="1">
    <source>
        <dbReference type="SAM" id="MobiDB-lite"/>
    </source>
</evidence>
<comment type="caution">
    <text evidence="3">The sequence shown here is derived from an EMBL/GenBank/DDBJ whole genome shotgun (WGS) entry which is preliminary data.</text>
</comment>
<dbReference type="InterPro" id="IPR029464">
    <property type="entry name" value="HSDR_N"/>
</dbReference>
<dbReference type="Pfam" id="PF13588">
    <property type="entry name" value="HSDR_N_2"/>
    <property type="match status" value="1"/>
</dbReference>
<sequence length="366" mass="41251">MNSFVYMDDDAVAEYVDDTRSTIEAAPQMDEANTKAAILQNFLTLLGWEIPENTQLEYSVEAFGQTYKVDYALVLEGTPVAFLEAKGVDTPLNDDHEEQLSSYMSNKNVNYGILTNAEEYRFFQRRVLGSEVSISRVGIADLEMLTERSTLLEAYTKDDIESGEGREKLERINELRQAQDKLKTQKDNLAGNLVEVLTQSVFGSIAPLAESQSKELIDRLIADIEHEIDTGNSESHDPESEETVGKSHTELEDSSNAAYRIVFLDGNSPIAEFYGDRQTEAFVKAVDYLASEYSLISKLSELPYIPGRTRPIIHDETSTSESEMVQPRKVAGGYYLETNLSSTQKQREISRLIAHYDFTVEFHGEW</sequence>
<proteinExistence type="predicted"/>
<reference evidence="3" key="1">
    <citation type="journal article" date="2014" name="Int. J. Syst. Evol. Microbiol.">
        <title>Complete genome sequence of Corynebacterium casei LMG S-19264T (=DSM 44701T), isolated from a smear-ripened cheese.</title>
        <authorList>
            <consortium name="US DOE Joint Genome Institute (JGI-PGF)"/>
            <person name="Walter F."/>
            <person name="Albersmeier A."/>
            <person name="Kalinowski J."/>
            <person name="Ruckert C."/>
        </authorList>
    </citation>
    <scope>NUCLEOTIDE SEQUENCE</scope>
    <source>
        <strain evidence="3">JCM 14265</strain>
    </source>
</reference>